<dbReference type="Gramene" id="KQK00714">
    <property type="protein sequence ID" value="KQK00714"/>
    <property type="gene ID" value="BRADI_3g51370v3"/>
</dbReference>
<evidence type="ECO:0000256" key="6">
    <source>
        <dbReference type="ARBA" id="ARBA00022989"/>
    </source>
</evidence>
<keyword evidence="5 11" id="KW-0479">Metal-binding</keyword>
<evidence type="ECO:0000256" key="13">
    <source>
        <dbReference type="SAM" id="Phobius"/>
    </source>
</evidence>
<dbReference type="InterPro" id="IPR036396">
    <property type="entry name" value="Cyt_P450_sf"/>
</dbReference>
<dbReference type="GO" id="GO:0020037">
    <property type="term" value="F:heme binding"/>
    <property type="evidence" value="ECO:0007669"/>
    <property type="project" value="InterPro"/>
</dbReference>
<dbReference type="PANTHER" id="PTHR24296">
    <property type="entry name" value="CYTOCHROME P450"/>
    <property type="match status" value="1"/>
</dbReference>
<keyword evidence="10 13" id="KW-0472">Membrane</keyword>
<dbReference type="HOGENOM" id="CLU_001570_27_2_1"/>
<accession>I1ICH6</accession>
<organism evidence="15">
    <name type="scientific">Brachypodium distachyon</name>
    <name type="common">Purple false brome</name>
    <name type="synonym">Trachynia distachya</name>
    <dbReference type="NCBI Taxonomy" id="15368"/>
    <lineage>
        <taxon>Eukaryota</taxon>
        <taxon>Viridiplantae</taxon>
        <taxon>Streptophyta</taxon>
        <taxon>Embryophyta</taxon>
        <taxon>Tracheophyta</taxon>
        <taxon>Spermatophyta</taxon>
        <taxon>Magnoliopsida</taxon>
        <taxon>Liliopsida</taxon>
        <taxon>Poales</taxon>
        <taxon>Poaceae</taxon>
        <taxon>BOP clade</taxon>
        <taxon>Pooideae</taxon>
        <taxon>Stipodae</taxon>
        <taxon>Brachypodieae</taxon>
        <taxon>Brachypodium</taxon>
    </lineage>
</organism>
<evidence type="ECO:0000313" key="14">
    <source>
        <dbReference type="EMBL" id="KQK00714.1"/>
    </source>
</evidence>
<dbReference type="InterPro" id="IPR002401">
    <property type="entry name" value="Cyt_P450_E_grp-I"/>
</dbReference>
<dbReference type="eggNOG" id="KOG0157">
    <property type="taxonomic scope" value="Eukaryota"/>
</dbReference>
<dbReference type="OMA" id="CNRICRE"/>
<keyword evidence="9 12" id="KW-0503">Monooxygenase</keyword>
<evidence type="ECO:0000256" key="12">
    <source>
        <dbReference type="RuleBase" id="RU000461"/>
    </source>
</evidence>
<dbReference type="RefSeq" id="XP_003570074.1">
    <property type="nucleotide sequence ID" value="XM_003570026.4"/>
</dbReference>
<dbReference type="GO" id="GO:0016020">
    <property type="term" value="C:membrane"/>
    <property type="evidence" value="ECO:0007669"/>
    <property type="project" value="UniProtKB-SubCell"/>
</dbReference>
<dbReference type="GeneID" id="100838392"/>
<dbReference type="GO" id="GO:0004497">
    <property type="term" value="F:monooxygenase activity"/>
    <property type="evidence" value="ECO:0007669"/>
    <property type="project" value="UniProtKB-KW"/>
</dbReference>
<dbReference type="FunCoup" id="I1ICH6">
    <property type="interactions" value="1404"/>
</dbReference>
<dbReference type="EMBL" id="CM000882">
    <property type="protein sequence ID" value="KQK00714.1"/>
    <property type="molecule type" value="Genomic_DNA"/>
</dbReference>
<dbReference type="CDD" id="cd11064">
    <property type="entry name" value="CYP86A"/>
    <property type="match status" value="1"/>
</dbReference>
<evidence type="ECO:0000256" key="10">
    <source>
        <dbReference type="ARBA" id="ARBA00023136"/>
    </source>
</evidence>
<evidence type="ECO:0000313" key="15">
    <source>
        <dbReference type="EnsemblPlants" id="KQK00714"/>
    </source>
</evidence>
<gene>
    <name evidence="15" type="primary">LOC100838392</name>
    <name evidence="14" type="ORF">BRADI_3g51370v3</name>
</gene>
<comment type="similarity">
    <text evidence="2 12">Belongs to the cytochrome P450 family.</text>
</comment>
<evidence type="ECO:0000256" key="3">
    <source>
        <dbReference type="ARBA" id="ARBA00022617"/>
    </source>
</evidence>
<feature type="transmembrane region" description="Helical" evidence="13">
    <location>
        <begin position="6"/>
        <end position="23"/>
    </location>
</feature>
<comment type="cofactor">
    <cofactor evidence="11">
        <name>heme</name>
        <dbReference type="ChEBI" id="CHEBI:30413"/>
    </cofactor>
</comment>
<comment type="subcellular location">
    <subcellularLocation>
        <location evidence="1">Membrane</location>
        <topology evidence="1">Single-pass membrane protein</topology>
    </subcellularLocation>
</comment>
<evidence type="ECO:0000256" key="9">
    <source>
        <dbReference type="ARBA" id="ARBA00023033"/>
    </source>
</evidence>
<dbReference type="InterPro" id="IPR017972">
    <property type="entry name" value="Cyt_P450_CS"/>
</dbReference>
<evidence type="ECO:0000256" key="2">
    <source>
        <dbReference type="ARBA" id="ARBA00010617"/>
    </source>
</evidence>
<proteinExistence type="inferred from homology"/>
<dbReference type="Proteomes" id="UP000008810">
    <property type="component" value="Chromosome 3"/>
</dbReference>
<feature type="binding site" description="axial binding residue" evidence="11">
    <location>
        <position position="461"/>
    </location>
    <ligand>
        <name>heme</name>
        <dbReference type="ChEBI" id="CHEBI:30413"/>
    </ligand>
    <ligandPart>
        <name>Fe</name>
        <dbReference type="ChEBI" id="CHEBI:18248"/>
    </ligandPart>
</feature>
<evidence type="ECO:0000256" key="1">
    <source>
        <dbReference type="ARBA" id="ARBA00004167"/>
    </source>
</evidence>
<evidence type="ECO:0000256" key="11">
    <source>
        <dbReference type="PIRSR" id="PIRSR602401-1"/>
    </source>
</evidence>
<dbReference type="GO" id="GO:0006629">
    <property type="term" value="P:lipid metabolic process"/>
    <property type="evidence" value="ECO:0007669"/>
    <property type="project" value="UniProtKB-ARBA"/>
</dbReference>
<dbReference type="SUPFAM" id="SSF48264">
    <property type="entry name" value="Cytochrome P450"/>
    <property type="match status" value="1"/>
</dbReference>
<dbReference type="AlphaFoldDB" id="I1ICH6"/>
<dbReference type="PRINTS" id="PR00385">
    <property type="entry name" value="P450"/>
</dbReference>
<keyword evidence="3 11" id="KW-0349">Heme</keyword>
<protein>
    <recommendedName>
        <fullName evidence="17">Cytochrome P450</fullName>
    </recommendedName>
</protein>
<dbReference type="KEGG" id="bdi:100838392"/>
<keyword evidence="6 13" id="KW-1133">Transmembrane helix</keyword>
<reference evidence="14 15" key="1">
    <citation type="journal article" date="2010" name="Nature">
        <title>Genome sequencing and analysis of the model grass Brachypodium distachyon.</title>
        <authorList>
            <consortium name="International Brachypodium Initiative"/>
        </authorList>
    </citation>
    <scope>NUCLEOTIDE SEQUENCE [LARGE SCALE GENOMIC DNA]</scope>
    <source>
        <strain evidence="14 15">Bd21</strain>
    </source>
</reference>
<sequence length="537" mass="59663">MEAGTWAVVVAAVAAYMAWFWRMSRGLRGPRVWPVLGSLPGLVQHAEDMHEWIAGNLRRAGGTYQTCIFAVPGVARRGGLVTVTCDPRNLEHVLKARFDNYPKGPFWHAVFLDLLGDGIFNSDGETWVAQRKTAALEFTTRTLRTAMSRWVSRSIHHRLLPILADASAGKAHVDLQDLLLRLTFDNICGLAFGKDPETLAQGLPHNEFASAFDRATEATLNRFIFPECLWRCKKWLGLGLETTLTRSMAHVDQYLAAVIKARRLELAGKCGDTAVHDDLLSRFMRKGSYSDESLQHVALNFILAGRDTSSVALSWFFWLVSTHPAVEHKIVRELCSVLAASRGAGGERVDPALWLAEPFTYEELDRLVYLKAALSETLRLYPSVPEDSKHVVADDYLPDGTFVPAGSSVTYSIYSAGRMKTVWGEDCLEFRPERWLSADGTKFEPHDSYKFVAFNAGPRICLGKDLAYLQMKNIAGSVLLRHRLAVAPGHRVEQKMSLTLFMKDGLRMEVRPRDLSAALDEPCGAAADAKRATAPCA</sequence>
<dbReference type="STRING" id="15368.I1ICH6"/>
<dbReference type="InterPro" id="IPR001128">
    <property type="entry name" value="Cyt_P450"/>
</dbReference>
<reference evidence="15" key="3">
    <citation type="submission" date="2018-08" db="UniProtKB">
        <authorList>
            <consortium name="EnsemblPlants"/>
        </authorList>
    </citation>
    <scope>IDENTIFICATION</scope>
    <source>
        <strain evidence="15">cv. Bd21</strain>
    </source>
</reference>
<evidence type="ECO:0000256" key="4">
    <source>
        <dbReference type="ARBA" id="ARBA00022692"/>
    </source>
</evidence>
<keyword evidence="8 11" id="KW-0408">Iron</keyword>
<keyword evidence="7 12" id="KW-0560">Oxidoreductase</keyword>
<evidence type="ECO:0008006" key="17">
    <source>
        <dbReference type="Google" id="ProtNLM"/>
    </source>
</evidence>
<dbReference type="OrthoDB" id="1470350at2759"/>
<reference evidence="14" key="2">
    <citation type="submission" date="2017-06" db="EMBL/GenBank/DDBJ databases">
        <title>WGS assembly of Brachypodium distachyon.</title>
        <authorList>
            <consortium name="The International Brachypodium Initiative"/>
            <person name="Lucas S."/>
            <person name="Harmon-Smith M."/>
            <person name="Lail K."/>
            <person name="Tice H."/>
            <person name="Grimwood J."/>
            <person name="Bruce D."/>
            <person name="Barry K."/>
            <person name="Shu S."/>
            <person name="Lindquist E."/>
            <person name="Wang M."/>
            <person name="Pitluck S."/>
            <person name="Vogel J.P."/>
            <person name="Garvin D.F."/>
            <person name="Mockler T.C."/>
            <person name="Schmutz J."/>
            <person name="Rokhsar D."/>
            <person name="Bevan M.W."/>
        </authorList>
    </citation>
    <scope>NUCLEOTIDE SEQUENCE</scope>
    <source>
        <strain evidence="14">Bd21</strain>
    </source>
</reference>
<keyword evidence="4 13" id="KW-0812">Transmembrane</keyword>
<dbReference type="EnsemblPlants" id="KQK00714">
    <property type="protein sequence ID" value="KQK00714"/>
    <property type="gene ID" value="BRADI_3g51370v3"/>
</dbReference>
<dbReference type="GO" id="GO:0005506">
    <property type="term" value="F:iron ion binding"/>
    <property type="evidence" value="ECO:0007669"/>
    <property type="project" value="InterPro"/>
</dbReference>
<dbReference type="FunFam" id="1.10.630.10:FF:000044">
    <property type="entry name" value="Cytochrome P450"/>
    <property type="match status" value="1"/>
</dbReference>
<dbReference type="PRINTS" id="PR00463">
    <property type="entry name" value="EP450I"/>
</dbReference>
<dbReference type="Gene3D" id="1.10.630.10">
    <property type="entry name" value="Cytochrome P450"/>
    <property type="match status" value="1"/>
</dbReference>
<evidence type="ECO:0000256" key="8">
    <source>
        <dbReference type="ARBA" id="ARBA00023004"/>
    </source>
</evidence>
<evidence type="ECO:0000256" key="7">
    <source>
        <dbReference type="ARBA" id="ARBA00023002"/>
    </source>
</evidence>
<keyword evidence="16" id="KW-1185">Reference proteome</keyword>
<dbReference type="GO" id="GO:0016705">
    <property type="term" value="F:oxidoreductase activity, acting on paired donors, with incorporation or reduction of molecular oxygen"/>
    <property type="evidence" value="ECO:0007669"/>
    <property type="project" value="InterPro"/>
</dbReference>
<dbReference type="PROSITE" id="PS00086">
    <property type="entry name" value="CYTOCHROME_P450"/>
    <property type="match status" value="1"/>
</dbReference>
<dbReference type="Pfam" id="PF00067">
    <property type="entry name" value="p450"/>
    <property type="match status" value="1"/>
</dbReference>
<evidence type="ECO:0000256" key="5">
    <source>
        <dbReference type="ARBA" id="ARBA00022723"/>
    </source>
</evidence>
<evidence type="ECO:0000313" key="16">
    <source>
        <dbReference type="Proteomes" id="UP000008810"/>
    </source>
</evidence>
<name>I1ICH6_BRADI</name>